<sequence>RADVLKALRREARRGLGDAAVRPHKAFGRHVCGVPCPRRGASVWRQPQEPHRGDPRVQAGTSVLQKFRRSAVADIFRLEVQQVVRMEADQFLEAAKGLSGGGDNGSGDTEA</sequence>
<evidence type="ECO:0000313" key="1">
    <source>
        <dbReference type="EMBL" id="JAC83441.1"/>
    </source>
</evidence>
<dbReference type="AlphaFoldDB" id="A0A061SL37"/>
<organism evidence="1">
    <name type="scientific">Tetraselmis sp. GSL018</name>
    <dbReference type="NCBI Taxonomy" id="582737"/>
    <lineage>
        <taxon>Eukaryota</taxon>
        <taxon>Viridiplantae</taxon>
        <taxon>Chlorophyta</taxon>
        <taxon>core chlorophytes</taxon>
        <taxon>Chlorodendrophyceae</taxon>
        <taxon>Chlorodendrales</taxon>
        <taxon>Chlorodendraceae</taxon>
        <taxon>Tetraselmis</taxon>
    </lineage>
</organism>
<name>A0A061SL37_9CHLO</name>
<reference evidence="1" key="1">
    <citation type="submission" date="2014-05" db="EMBL/GenBank/DDBJ databases">
        <title>The transcriptome of the halophilic microalga Tetraselmis sp. GSL018 isolated from the Great Salt Lake, Utah.</title>
        <authorList>
            <person name="Jinkerson R.E."/>
            <person name="D'Adamo S."/>
            <person name="Posewitz M.C."/>
        </authorList>
    </citation>
    <scope>NUCLEOTIDE SEQUENCE</scope>
    <source>
        <strain evidence="1">GSL018</strain>
    </source>
</reference>
<proteinExistence type="predicted"/>
<feature type="non-terminal residue" evidence="1">
    <location>
        <position position="1"/>
    </location>
</feature>
<protein>
    <submittedName>
        <fullName evidence="1">Uncharacterized protein</fullName>
    </submittedName>
</protein>
<dbReference type="EMBL" id="GBEZ01001540">
    <property type="protein sequence ID" value="JAC83441.1"/>
    <property type="molecule type" value="Transcribed_RNA"/>
</dbReference>
<accession>A0A061SL37</accession>
<gene>
    <name evidence="1" type="ORF">TSPGSL018_3361</name>
</gene>